<dbReference type="Proteomes" id="UP001218188">
    <property type="component" value="Unassembled WGS sequence"/>
</dbReference>
<keyword evidence="2" id="KW-1185">Reference proteome</keyword>
<dbReference type="AlphaFoldDB" id="A0AAD6SQT4"/>
<organism evidence="1 2">
    <name type="scientific">Mycena alexandri</name>
    <dbReference type="NCBI Taxonomy" id="1745969"/>
    <lineage>
        <taxon>Eukaryota</taxon>
        <taxon>Fungi</taxon>
        <taxon>Dikarya</taxon>
        <taxon>Basidiomycota</taxon>
        <taxon>Agaricomycotina</taxon>
        <taxon>Agaricomycetes</taxon>
        <taxon>Agaricomycetidae</taxon>
        <taxon>Agaricales</taxon>
        <taxon>Marasmiineae</taxon>
        <taxon>Mycenaceae</taxon>
        <taxon>Mycena</taxon>
    </lineage>
</organism>
<sequence>MHRCLEIQEVVRIIVENLQHDPPHYLPALPPTSLLDWVSLARTARTCRGFSDLALDILWRDQSSLLHLLKCLPSHTWEMVNLTPAPFPIKKMRFRAPIRTLDWDRVLFYSRRVRTFKYTSGLSLEDVELLAISLPVATLFPRLRTLKWGPTQPALFPYIRMFLSPTLKSIDLRLPPDSSRLSVLSYVSSKLPSLTAVNIHRPREESTPRFTQQLTEEATTLVLALKHVQEITIPAVLPAAYERLASLSRLKHLTVGNLEGCLPPNAATSDSPSFRSLARLTVVGSTIQLGKNLLRWCDQTPLEHFCFYCTLPATGAEVSDLFTTLGNGFLHRHRLTSIDIQLSFNDDLGTNATAYEMSSIVLRPLLVFTNLSYLDLLTPLNVSFDDDFVDAMSIAWPKIKVLRFRNFTADSRRGSITLSALRAFALRCPRLEELELEFDATTVPQGPHPVPHTPRVRQTRLVLLAVGDSPIEAPALVAHYLSAMFPGLQSIEANRAHGLTDDEEEEMRQAGRSTYHNWMEVKKFVPLLAAARSEEETSWTA</sequence>
<accession>A0AAD6SQT4</accession>
<evidence type="ECO:0000313" key="2">
    <source>
        <dbReference type="Proteomes" id="UP001218188"/>
    </source>
</evidence>
<dbReference type="EMBL" id="JARJCM010000094">
    <property type="protein sequence ID" value="KAJ7030147.1"/>
    <property type="molecule type" value="Genomic_DNA"/>
</dbReference>
<evidence type="ECO:0008006" key="3">
    <source>
        <dbReference type="Google" id="ProtNLM"/>
    </source>
</evidence>
<name>A0AAD6SQT4_9AGAR</name>
<evidence type="ECO:0000313" key="1">
    <source>
        <dbReference type="EMBL" id="KAJ7030147.1"/>
    </source>
</evidence>
<dbReference type="InterPro" id="IPR032675">
    <property type="entry name" value="LRR_dom_sf"/>
</dbReference>
<proteinExistence type="predicted"/>
<gene>
    <name evidence="1" type="ORF">C8F04DRAFT_1114825</name>
</gene>
<comment type="caution">
    <text evidence="1">The sequence shown here is derived from an EMBL/GenBank/DDBJ whole genome shotgun (WGS) entry which is preliminary data.</text>
</comment>
<dbReference type="Gene3D" id="3.80.10.10">
    <property type="entry name" value="Ribonuclease Inhibitor"/>
    <property type="match status" value="1"/>
</dbReference>
<protein>
    <recommendedName>
        <fullName evidence="3">F-box domain-containing protein</fullName>
    </recommendedName>
</protein>
<reference evidence="1" key="1">
    <citation type="submission" date="2023-03" db="EMBL/GenBank/DDBJ databases">
        <title>Massive genome expansion in bonnet fungi (Mycena s.s.) driven by repeated elements and novel gene families across ecological guilds.</title>
        <authorList>
            <consortium name="Lawrence Berkeley National Laboratory"/>
            <person name="Harder C.B."/>
            <person name="Miyauchi S."/>
            <person name="Viragh M."/>
            <person name="Kuo A."/>
            <person name="Thoen E."/>
            <person name="Andreopoulos B."/>
            <person name="Lu D."/>
            <person name="Skrede I."/>
            <person name="Drula E."/>
            <person name="Henrissat B."/>
            <person name="Morin E."/>
            <person name="Kohler A."/>
            <person name="Barry K."/>
            <person name="LaButti K."/>
            <person name="Morin E."/>
            <person name="Salamov A."/>
            <person name="Lipzen A."/>
            <person name="Mereny Z."/>
            <person name="Hegedus B."/>
            <person name="Baldrian P."/>
            <person name="Stursova M."/>
            <person name="Weitz H."/>
            <person name="Taylor A."/>
            <person name="Grigoriev I.V."/>
            <person name="Nagy L.G."/>
            <person name="Martin F."/>
            <person name="Kauserud H."/>
        </authorList>
    </citation>
    <scope>NUCLEOTIDE SEQUENCE</scope>
    <source>
        <strain evidence="1">CBHHK200</strain>
    </source>
</reference>
<dbReference type="SUPFAM" id="SSF52047">
    <property type="entry name" value="RNI-like"/>
    <property type="match status" value="1"/>
</dbReference>